<sequence>MGIFEQFYEKAKSLFGETPGTPTKKKDYYELLEVDQKATEDEIKKSYRKLALKWHPDKNPGKEEECGAYFIILQQAYDVLIDPRERAFYDKHKDNILRDEDVNQEKSDEGIKLFSFFQTCYKGYGDDPESFYTIYRQVFDKLATEDYPYLDEDEDRNFPTFGRSDSDYDMVVAPFYDFWTNFSTSRNFAWMDKWNLRDAPNRATLRLMEKENKKLRDEARKERNEEIRSLALYVRKRDKRVKIYRESLELRKEQAKQRVQEQRKQKLRENLEILDAHVEDEETKLKHLQELEDIENELDAKFGFTKDGADDDESGEDSKYCVACEKSFKNEKSFSNHQKSKKHKQAVETLKQYMKEEDLHLLQDEFPEEEEDEQPKKSKKSKKKRRGGRESPTLENDEAEVVQESEQASNVDEITEKFEEIQVELDNVEEKLDDEVKPKKKQKTRPAKSSAPAPKTEGPTVPVQSECKVCGLEFESRSKLFKHIEATGHAALKTETAKEQKAGKKKNRKSDDRSEI</sequence>
<evidence type="ECO:0000313" key="2">
    <source>
        <dbReference type="WBParaSite" id="JU765_v2.g17651.t1"/>
    </source>
</evidence>
<proteinExistence type="predicted"/>
<accession>A0AC34QMF2</accession>
<dbReference type="WBParaSite" id="JU765_v2.g17651.t1">
    <property type="protein sequence ID" value="JU765_v2.g17651.t1"/>
    <property type="gene ID" value="JU765_v2.g17651"/>
</dbReference>
<name>A0AC34QMF2_9BILA</name>
<dbReference type="Proteomes" id="UP000887576">
    <property type="component" value="Unplaced"/>
</dbReference>
<evidence type="ECO:0000313" key="1">
    <source>
        <dbReference type="Proteomes" id="UP000887576"/>
    </source>
</evidence>
<protein>
    <submittedName>
        <fullName evidence="2">DnaJ-like protein</fullName>
    </submittedName>
</protein>
<organism evidence="1 2">
    <name type="scientific">Panagrolaimus sp. JU765</name>
    <dbReference type="NCBI Taxonomy" id="591449"/>
    <lineage>
        <taxon>Eukaryota</taxon>
        <taxon>Metazoa</taxon>
        <taxon>Ecdysozoa</taxon>
        <taxon>Nematoda</taxon>
        <taxon>Chromadorea</taxon>
        <taxon>Rhabditida</taxon>
        <taxon>Tylenchina</taxon>
        <taxon>Panagrolaimomorpha</taxon>
        <taxon>Panagrolaimoidea</taxon>
        <taxon>Panagrolaimidae</taxon>
        <taxon>Panagrolaimus</taxon>
    </lineage>
</organism>
<reference evidence="2" key="1">
    <citation type="submission" date="2022-11" db="UniProtKB">
        <authorList>
            <consortium name="WormBaseParasite"/>
        </authorList>
    </citation>
    <scope>IDENTIFICATION</scope>
</reference>